<keyword evidence="3" id="KW-0813">Transport</keyword>
<reference evidence="10" key="1">
    <citation type="journal article" date="2014" name="Int. J. Syst. Evol. Microbiol.">
        <title>Complete genome sequence of Corynebacterium casei LMG S-19264T (=DSM 44701T), isolated from a smear-ripened cheese.</title>
        <authorList>
            <consortium name="US DOE Joint Genome Institute (JGI-PGF)"/>
            <person name="Walter F."/>
            <person name="Albersmeier A."/>
            <person name="Kalinowski J."/>
            <person name="Ruckert C."/>
        </authorList>
    </citation>
    <scope>NUCLEOTIDE SEQUENCE</scope>
    <source>
        <strain evidence="10">CGMCC 1.12924</strain>
    </source>
</reference>
<dbReference type="AlphaFoldDB" id="A0A8J2Y9Z2"/>
<organism evidence="10 11">
    <name type="scientific">Planktosalinus lacus</name>
    <dbReference type="NCBI Taxonomy" id="1526573"/>
    <lineage>
        <taxon>Bacteria</taxon>
        <taxon>Pseudomonadati</taxon>
        <taxon>Bacteroidota</taxon>
        <taxon>Flavobacteriia</taxon>
        <taxon>Flavobacteriales</taxon>
        <taxon>Flavobacteriaceae</taxon>
        <taxon>Planktosalinus</taxon>
    </lineage>
</organism>
<dbReference type="InterPro" id="IPR003423">
    <property type="entry name" value="OMP_efflux"/>
</dbReference>
<keyword evidence="6" id="KW-0472">Membrane</keyword>
<evidence type="ECO:0000256" key="2">
    <source>
        <dbReference type="ARBA" id="ARBA00007613"/>
    </source>
</evidence>
<feature type="coiled-coil region" evidence="8">
    <location>
        <begin position="331"/>
        <end position="383"/>
    </location>
</feature>
<feature type="coiled-coil region" evidence="8">
    <location>
        <begin position="161"/>
        <end position="226"/>
    </location>
</feature>
<dbReference type="InterPro" id="IPR051906">
    <property type="entry name" value="TolC-like"/>
</dbReference>
<dbReference type="GO" id="GO:0015288">
    <property type="term" value="F:porin activity"/>
    <property type="evidence" value="ECO:0007669"/>
    <property type="project" value="TreeGrafter"/>
</dbReference>
<dbReference type="RefSeq" id="WP_188441827.1">
    <property type="nucleotide sequence ID" value="NZ_BMGK01000007.1"/>
</dbReference>
<dbReference type="PANTHER" id="PTHR30026">
    <property type="entry name" value="OUTER MEMBRANE PROTEIN TOLC"/>
    <property type="match status" value="1"/>
</dbReference>
<evidence type="ECO:0000256" key="4">
    <source>
        <dbReference type="ARBA" id="ARBA00022452"/>
    </source>
</evidence>
<name>A0A8J2Y9Z2_9FLAO</name>
<evidence type="ECO:0000256" key="6">
    <source>
        <dbReference type="ARBA" id="ARBA00023136"/>
    </source>
</evidence>
<evidence type="ECO:0000256" key="8">
    <source>
        <dbReference type="SAM" id="Coils"/>
    </source>
</evidence>
<keyword evidence="9" id="KW-0732">Signal</keyword>
<dbReference type="EMBL" id="BMGK01000007">
    <property type="protein sequence ID" value="GGD95250.1"/>
    <property type="molecule type" value="Genomic_DNA"/>
</dbReference>
<evidence type="ECO:0000313" key="11">
    <source>
        <dbReference type="Proteomes" id="UP000652231"/>
    </source>
</evidence>
<keyword evidence="5" id="KW-0812">Transmembrane</keyword>
<comment type="similarity">
    <text evidence="2">Belongs to the outer membrane factor (OMF) (TC 1.B.17) family.</text>
</comment>
<evidence type="ECO:0000256" key="3">
    <source>
        <dbReference type="ARBA" id="ARBA00022448"/>
    </source>
</evidence>
<evidence type="ECO:0000256" key="5">
    <source>
        <dbReference type="ARBA" id="ARBA00022692"/>
    </source>
</evidence>
<protein>
    <submittedName>
        <fullName evidence="10">Transporter</fullName>
    </submittedName>
</protein>
<dbReference type="GO" id="GO:1990281">
    <property type="term" value="C:efflux pump complex"/>
    <property type="evidence" value="ECO:0007669"/>
    <property type="project" value="TreeGrafter"/>
</dbReference>
<evidence type="ECO:0000313" key="10">
    <source>
        <dbReference type="EMBL" id="GGD95250.1"/>
    </source>
</evidence>
<evidence type="ECO:0000256" key="7">
    <source>
        <dbReference type="ARBA" id="ARBA00023237"/>
    </source>
</evidence>
<reference evidence="10" key="2">
    <citation type="submission" date="2020-09" db="EMBL/GenBank/DDBJ databases">
        <authorList>
            <person name="Sun Q."/>
            <person name="Zhou Y."/>
        </authorList>
    </citation>
    <scope>NUCLEOTIDE SEQUENCE</scope>
    <source>
        <strain evidence="10">CGMCC 1.12924</strain>
    </source>
</reference>
<comment type="subcellular location">
    <subcellularLocation>
        <location evidence="1">Cell outer membrane</location>
    </subcellularLocation>
</comment>
<gene>
    <name evidence="10" type="ORF">GCM10011312_18610</name>
</gene>
<keyword evidence="7" id="KW-0998">Cell outer membrane</keyword>
<accession>A0A8J2Y9Z2</accession>
<feature type="signal peptide" evidence="9">
    <location>
        <begin position="1"/>
        <end position="19"/>
    </location>
</feature>
<comment type="caution">
    <text evidence="10">The sequence shown here is derived from an EMBL/GenBank/DDBJ whole genome shotgun (WGS) entry which is preliminary data.</text>
</comment>
<dbReference type="Pfam" id="PF02321">
    <property type="entry name" value="OEP"/>
    <property type="match status" value="2"/>
</dbReference>
<dbReference type="GO" id="GO:0009279">
    <property type="term" value="C:cell outer membrane"/>
    <property type="evidence" value="ECO:0007669"/>
    <property type="project" value="UniProtKB-SubCell"/>
</dbReference>
<dbReference type="SUPFAM" id="SSF56954">
    <property type="entry name" value="Outer membrane efflux proteins (OEP)"/>
    <property type="match status" value="1"/>
</dbReference>
<dbReference type="PANTHER" id="PTHR30026:SF20">
    <property type="entry name" value="OUTER MEMBRANE PROTEIN TOLC"/>
    <property type="match status" value="1"/>
</dbReference>
<keyword evidence="8" id="KW-0175">Coiled coil</keyword>
<dbReference type="GO" id="GO:0015562">
    <property type="term" value="F:efflux transmembrane transporter activity"/>
    <property type="evidence" value="ECO:0007669"/>
    <property type="project" value="InterPro"/>
</dbReference>
<evidence type="ECO:0000256" key="9">
    <source>
        <dbReference type="SAM" id="SignalP"/>
    </source>
</evidence>
<keyword evidence="11" id="KW-1185">Reference proteome</keyword>
<proteinExistence type="inferred from homology"/>
<dbReference type="Proteomes" id="UP000652231">
    <property type="component" value="Unassembled WGS sequence"/>
</dbReference>
<sequence length="436" mass="49538">MKKTILVVLALASTTLLVAQEQKPLSKEQAVNSVLENNRNLKISEQEFLQARADYRQTNAVFLPNITASHTGMTTTNPLMAFGSKLNQEILTQNDFNPALLNNPERTDNFATRIEVQQPLINVDGIFQRQAAKSKMQATQLQGQRTQDYILLEVEKAYMQLQLAHKAVDVLEQALEAAEENKKLADNSFDQGYLQRSDVLAVEVRVSEVQNQLQQAKSNVQNASDYLSFLMGEETYSVWNPTDALESEELVSLESTSLNENRSDIQAMTLATEGYAKMNKADQMAFLPRLNAFGSYELYDSEAFQGNANGYIVGAQLSWDLFQGGKRFGKAQKSKAELEQSRIELDQYKAQSQLEINKAQRQLNDLLDQLKRSELAVEQSEEALRIRTNRFEQGLEKTTELLQSETQYAQKQLEYLQTVFEYNFAKAYLEFLTKEE</sequence>
<keyword evidence="4" id="KW-1134">Transmembrane beta strand</keyword>
<dbReference type="Gene3D" id="1.20.1600.10">
    <property type="entry name" value="Outer membrane efflux proteins (OEP)"/>
    <property type="match status" value="1"/>
</dbReference>
<evidence type="ECO:0000256" key="1">
    <source>
        <dbReference type="ARBA" id="ARBA00004442"/>
    </source>
</evidence>
<feature type="chain" id="PRO_5035204511" evidence="9">
    <location>
        <begin position="20"/>
        <end position="436"/>
    </location>
</feature>